<proteinExistence type="predicted"/>
<evidence type="ECO:0000313" key="1">
    <source>
        <dbReference type="EMBL" id="MDT2810072.1"/>
    </source>
</evidence>
<protein>
    <recommendedName>
        <fullName evidence="3">Phage protein</fullName>
    </recommendedName>
</protein>
<evidence type="ECO:0008006" key="3">
    <source>
        <dbReference type="Google" id="ProtNLM"/>
    </source>
</evidence>
<dbReference type="EMBL" id="JARQBJ010000002">
    <property type="protein sequence ID" value="MDT2810072.1"/>
    <property type="molecule type" value="Genomic_DNA"/>
</dbReference>
<accession>A0AAW8U060</accession>
<name>A0AAW8U060_9ENTE</name>
<reference evidence="1" key="1">
    <citation type="submission" date="2023-03" db="EMBL/GenBank/DDBJ databases">
        <authorList>
            <person name="Shen W."/>
            <person name="Cai J."/>
        </authorList>
    </citation>
    <scope>NUCLEOTIDE SEQUENCE</scope>
    <source>
        <strain evidence="1">B226-2</strain>
    </source>
</reference>
<dbReference type="AlphaFoldDB" id="A0AAW8U060"/>
<gene>
    <name evidence="1" type="ORF">P7H43_06215</name>
</gene>
<sequence>MALETEKKTSLTGSSKINGQQAVYLSANITTESAGNTTINQSITSQELYRANRDECRKDIDAFQDMVWAIEDEMIAEIPPVETPTEE</sequence>
<comment type="caution">
    <text evidence="1">The sequence shown here is derived from an EMBL/GenBank/DDBJ whole genome shotgun (WGS) entry which is preliminary data.</text>
</comment>
<organism evidence="1 2">
    <name type="scientific">Enterococcus asini</name>
    <dbReference type="NCBI Taxonomy" id="57732"/>
    <lineage>
        <taxon>Bacteria</taxon>
        <taxon>Bacillati</taxon>
        <taxon>Bacillota</taxon>
        <taxon>Bacilli</taxon>
        <taxon>Lactobacillales</taxon>
        <taxon>Enterococcaceae</taxon>
        <taxon>Enterococcus</taxon>
    </lineage>
</organism>
<dbReference type="RefSeq" id="WP_311835304.1">
    <property type="nucleotide sequence ID" value="NZ_JARQBJ010000002.1"/>
</dbReference>
<dbReference type="Proteomes" id="UP001256711">
    <property type="component" value="Unassembled WGS sequence"/>
</dbReference>
<evidence type="ECO:0000313" key="2">
    <source>
        <dbReference type="Proteomes" id="UP001256711"/>
    </source>
</evidence>